<dbReference type="EMBL" id="JABUFE010000008">
    <property type="protein sequence ID" value="NSX55861.1"/>
    <property type="molecule type" value="Genomic_DNA"/>
</dbReference>
<feature type="domain" description="Major facilitator superfamily (MFS) profile" evidence="6">
    <location>
        <begin position="1"/>
        <end position="452"/>
    </location>
</feature>
<name>A0ABX2ISJ1_9RHOB</name>
<keyword evidence="4 5" id="KW-0472">Membrane</keyword>
<proteinExistence type="predicted"/>
<feature type="transmembrane region" description="Helical" evidence="5">
    <location>
        <begin position="55"/>
        <end position="76"/>
    </location>
</feature>
<feature type="transmembrane region" description="Helical" evidence="5">
    <location>
        <begin position="386"/>
        <end position="405"/>
    </location>
</feature>
<dbReference type="CDD" id="cd17321">
    <property type="entry name" value="MFS_MMR_MDR_like"/>
    <property type="match status" value="1"/>
</dbReference>
<gene>
    <name evidence="7" type="ORF">HRQ87_13725</name>
</gene>
<evidence type="ECO:0000256" key="2">
    <source>
        <dbReference type="ARBA" id="ARBA00022692"/>
    </source>
</evidence>
<feature type="transmembrane region" description="Helical" evidence="5">
    <location>
        <begin position="205"/>
        <end position="226"/>
    </location>
</feature>
<comment type="subcellular location">
    <subcellularLocation>
        <location evidence="1">Membrane</location>
        <topology evidence="1">Multi-pass membrane protein</topology>
    </subcellularLocation>
</comment>
<keyword evidence="8" id="KW-1185">Reference proteome</keyword>
<feature type="transmembrane region" description="Helical" evidence="5">
    <location>
        <begin position="115"/>
        <end position="138"/>
    </location>
</feature>
<feature type="transmembrane region" description="Helical" evidence="5">
    <location>
        <begin position="247"/>
        <end position="267"/>
    </location>
</feature>
<dbReference type="Pfam" id="PF07690">
    <property type="entry name" value="MFS_1"/>
    <property type="match status" value="1"/>
</dbReference>
<organism evidence="7 8">
    <name type="scientific">Parasulfitobacter algicola</name>
    <dbReference type="NCBI Taxonomy" id="2614809"/>
    <lineage>
        <taxon>Bacteria</taxon>
        <taxon>Pseudomonadati</taxon>
        <taxon>Pseudomonadota</taxon>
        <taxon>Alphaproteobacteria</taxon>
        <taxon>Rhodobacterales</taxon>
        <taxon>Roseobacteraceae</taxon>
        <taxon>Parasulfitobacter</taxon>
    </lineage>
</organism>
<feature type="transmembrane region" description="Helical" evidence="5">
    <location>
        <begin position="177"/>
        <end position="199"/>
    </location>
</feature>
<dbReference type="InterPro" id="IPR036259">
    <property type="entry name" value="MFS_trans_sf"/>
</dbReference>
<reference evidence="7 8" key="1">
    <citation type="submission" date="2020-06" db="EMBL/GenBank/DDBJ databases">
        <title>Sulfitobacter algicola sp. nov., isolated from green algae.</title>
        <authorList>
            <person name="Wang C."/>
        </authorList>
    </citation>
    <scope>NUCLEOTIDE SEQUENCE [LARGE SCALE GENOMIC DNA]</scope>
    <source>
        <strain evidence="7 8">1151</strain>
    </source>
</reference>
<dbReference type="PANTHER" id="PTHR42718">
    <property type="entry name" value="MAJOR FACILITATOR SUPERFAMILY MULTIDRUG TRANSPORTER MFSC"/>
    <property type="match status" value="1"/>
</dbReference>
<feature type="transmembrane region" description="Helical" evidence="5">
    <location>
        <begin position="29"/>
        <end position="48"/>
    </location>
</feature>
<feature type="transmembrane region" description="Helical" evidence="5">
    <location>
        <begin position="279"/>
        <end position="300"/>
    </location>
</feature>
<feature type="transmembrane region" description="Helical" evidence="5">
    <location>
        <begin position="425"/>
        <end position="448"/>
    </location>
</feature>
<evidence type="ECO:0000256" key="5">
    <source>
        <dbReference type="SAM" id="Phobius"/>
    </source>
</evidence>
<dbReference type="PROSITE" id="PS50850">
    <property type="entry name" value="MFS"/>
    <property type="match status" value="1"/>
</dbReference>
<feature type="transmembrane region" description="Helical" evidence="5">
    <location>
        <begin position="342"/>
        <end position="365"/>
    </location>
</feature>
<evidence type="ECO:0000313" key="7">
    <source>
        <dbReference type="EMBL" id="NSX55861.1"/>
    </source>
</evidence>
<evidence type="ECO:0000256" key="3">
    <source>
        <dbReference type="ARBA" id="ARBA00022989"/>
    </source>
</evidence>
<feature type="transmembrane region" description="Helical" evidence="5">
    <location>
        <begin position="82"/>
        <end position="103"/>
    </location>
</feature>
<evidence type="ECO:0000313" key="8">
    <source>
        <dbReference type="Proteomes" id="UP000777935"/>
    </source>
</evidence>
<keyword evidence="3 5" id="KW-1133">Transmembrane helix</keyword>
<keyword evidence="2 5" id="KW-0812">Transmembrane</keyword>
<comment type="caution">
    <text evidence="7">The sequence shown here is derived from an EMBL/GenBank/DDBJ whole genome shotgun (WGS) entry which is preliminary data.</text>
</comment>
<dbReference type="InterPro" id="IPR020846">
    <property type="entry name" value="MFS_dom"/>
</dbReference>
<feature type="transmembrane region" description="Helical" evidence="5">
    <location>
        <begin position="307"/>
        <end position="330"/>
    </location>
</feature>
<dbReference type="Proteomes" id="UP000777935">
    <property type="component" value="Unassembled WGS sequence"/>
</dbReference>
<dbReference type="PANTHER" id="PTHR42718:SF42">
    <property type="entry name" value="EXPORT PROTEIN"/>
    <property type="match status" value="1"/>
</dbReference>
<dbReference type="InterPro" id="IPR011701">
    <property type="entry name" value="MFS"/>
</dbReference>
<feature type="transmembrane region" description="Helical" evidence="5">
    <location>
        <begin position="144"/>
        <end position="165"/>
    </location>
</feature>
<dbReference type="SUPFAM" id="SSF103473">
    <property type="entry name" value="MFS general substrate transporter"/>
    <property type="match status" value="1"/>
</dbReference>
<evidence type="ECO:0000256" key="4">
    <source>
        <dbReference type="ARBA" id="ARBA00023136"/>
    </source>
</evidence>
<sequence>MGFIDGTVVAIALPAIRNGLDATLPQAQWISNAYMLTLSALLLAGGAFGDRFGLARVFAAGIVIFVLSSILCAIAITPESLIAARAVQGIGAALMVPGSLALISRAYPREERGRAIGIWAAASALTTALGPIIGGLALTYGGDAMWRLIFALNLPLGIVALWLLYKNVQSDPSSLNKGIDISGALLATVGLGLLAYALTQAESRGLVSVAPYIAAGFVCVGLFIWVETRSPHPMMPLDLFRLPGFSAANISSFFLYFAMTAILFFLPMTVISGWGKSEIVASAAFAPIPIFMVMLSTYVGKLADRIGALYPIATGSLLTAIGYAIIAATFHEQNFWLRVLPAMALVGIGMSLVVAPLSAAIMGVVDNDQAGAASGVNNAISRIAGLMSVAAMGSVSAYAYGTYGGGLSFGIEADTPGHVEAMNRAFAVVAWICAGLAGLSCLTALVGLPRHMIKER</sequence>
<dbReference type="Gene3D" id="1.20.1720.10">
    <property type="entry name" value="Multidrug resistance protein D"/>
    <property type="match status" value="1"/>
</dbReference>
<dbReference type="Gene3D" id="1.20.1250.20">
    <property type="entry name" value="MFS general substrate transporter like domains"/>
    <property type="match status" value="1"/>
</dbReference>
<evidence type="ECO:0000259" key="6">
    <source>
        <dbReference type="PROSITE" id="PS50850"/>
    </source>
</evidence>
<evidence type="ECO:0000256" key="1">
    <source>
        <dbReference type="ARBA" id="ARBA00004141"/>
    </source>
</evidence>
<accession>A0ABX2ISJ1</accession>
<protein>
    <submittedName>
        <fullName evidence="7">MFS transporter</fullName>
    </submittedName>
</protein>